<dbReference type="PANTHER" id="PTHR21327">
    <property type="entry name" value="GTP CYCLOHYDROLASE II-RELATED"/>
    <property type="match status" value="1"/>
</dbReference>
<comment type="catalytic activity">
    <reaction evidence="6">
        <text>D-ribulose 5-phosphate = (2S)-2-hydroxy-3-oxobutyl phosphate + formate + H(+)</text>
        <dbReference type="Rhea" id="RHEA:18457"/>
        <dbReference type="ChEBI" id="CHEBI:15378"/>
        <dbReference type="ChEBI" id="CHEBI:15740"/>
        <dbReference type="ChEBI" id="CHEBI:58121"/>
        <dbReference type="ChEBI" id="CHEBI:58830"/>
        <dbReference type="EC" id="4.1.99.12"/>
    </reaction>
</comment>
<dbReference type="EC" id="4.1.99.12" evidence="6"/>
<reference evidence="8 9" key="1">
    <citation type="submission" date="2019-08" db="EMBL/GenBank/DDBJ databases">
        <title>Archaea genome.</title>
        <authorList>
            <person name="Kajale S."/>
            <person name="Shouche Y."/>
            <person name="Deshpande N."/>
            <person name="Sharma A."/>
        </authorList>
    </citation>
    <scope>NUCLEOTIDE SEQUENCE [LARGE SCALE GENOMIC DNA]</scope>
    <source>
        <strain evidence="8 9">ESP3B_9</strain>
    </source>
</reference>
<keyword evidence="9" id="KW-1185">Reference proteome</keyword>
<dbReference type="GO" id="GO:0005829">
    <property type="term" value="C:cytosol"/>
    <property type="evidence" value="ECO:0007669"/>
    <property type="project" value="TreeGrafter"/>
</dbReference>
<dbReference type="RefSeq" id="WP_149082382.1">
    <property type="nucleotide sequence ID" value="NZ_VTAW01000023.1"/>
</dbReference>
<sequence>MTGNWTEPRPNTDGQPEVSTSVDNSAFEEALEALRAGDPVLVHDAADREGETDLIYHADAVTPDAVARMRNDAGGLICAALDHETAEAFDLPFLTEELDHPAASDHDLGYDERSSFSLTVNHRDTYTGVTDKDRSRTIQALGEAATSPTDVTFAEEFRVPGHVHLLKAAPELLAQREGHTELGIALAKAADLSPAVVVCEMLDGETGEERSPVDARAYARRHGFTYLEGKDVLANLS</sequence>
<evidence type="ECO:0000256" key="4">
    <source>
        <dbReference type="ARBA" id="ARBA00023211"/>
    </source>
</evidence>
<keyword evidence="5 6" id="KW-0456">Lyase</keyword>
<feature type="compositionally biased region" description="Polar residues" evidence="7">
    <location>
        <begin position="12"/>
        <end position="24"/>
    </location>
</feature>
<keyword evidence="4 6" id="KW-0464">Manganese</keyword>
<dbReference type="AlphaFoldDB" id="A0A5D5ANP5"/>
<evidence type="ECO:0000313" key="9">
    <source>
        <dbReference type="Proteomes" id="UP000324104"/>
    </source>
</evidence>
<protein>
    <recommendedName>
        <fullName evidence="6">3,4-dihydroxy-2-butanone 4-phosphate synthase</fullName>
        <shortName evidence="6">DHBP synthase</shortName>
        <ecNumber evidence="6">4.1.99.12</ecNumber>
    </recommendedName>
</protein>
<comment type="pathway">
    <text evidence="6">Cofactor biosynthesis; riboflavin biosynthesis; 2-hydroxy-3-oxobutyl phosphate from D-ribulose 5-phosphate: step 1/1.</text>
</comment>
<comment type="similarity">
    <text evidence="6">Belongs to the DHBP synthase family.</text>
</comment>
<keyword evidence="3 6" id="KW-0460">Magnesium</keyword>
<dbReference type="InterPro" id="IPR000422">
    <property type="entry name" value="DHBP_synthase_RibB"/>
</dbReference>
<dbReference type="NCBIfam" id="TIGR00506">
    <property type="entry name" value="ribB"/>
    <property type="match status" value="1"/>
</dbReference>
<evidence type="ECO:0000256" key="6">
    <source>
        <dbReference type="RuleBase" id="RU003843"/>
    </source>
</evidence>
<evidence type="ECO:0000256" key="5">
    <source>
        <dbReference type="ARBA" id="ARBA00023239"/>
    </source>
</evidence>
<comment type="cofactor">
    <cofactor evidence="6">
        <name>Mg(2+)</name>
        <dbReference type="ChEBI" id="CHEBI:18420"/>
    </cofactor>
    <cofactor evidence="6">
        <name>Mn(2+)</name>
        <dbReference type="ChEBI" id="CHEBI:29035"/>
    </cofactor>
    <text evidence="6">Binds 2 divalent metal cations per subunit. Magnesium or manganese.</text>
</comment>
<evidence type="ECO:0000256" key="7">
    <source>
        <dbReference type="SAM" id="MobiDB-lite"/>
    </source>
</evidence>
<dbReference type="InterPro" id="IPR017945">
    <property type="entry name" value="DHBP_synth_RibB-like_a/b_dom"/>
</dbReference>
<dbReference type="Gene3D" id="3.90.870.10">
    <property type="entry name" value="DHBP synthase"/>
    <property type="match status" value="1"/>
</dbReference>
<dbReference type="GO" id="GO:0008686">
    <property type="term" value="F:3,4-dihydroxy-2-butanone-4-phosphate synthase activity"/>
    <property type="evidence" value="ECO:0007669"/>
    <property type="project" value="UniProtKB-EC"/>
</dbReference>
<dbReference type="GO" id="GO:0046872">
    <property type="term" value="F:metal ion binding"/>
    <property type="evidence" value="ECO:0007669"/>
    <property type="project" value="UniProtKB-KW"/>
</dbReference>
<evidence type="ECO:0000256" key="1">
    <source>
        <dbReference type="ARBA" id="ARBA00022619"/>
    </source>
</evidence>
<dbReference type="UniPathway" id="UPA00275">
    <property type="reaction ID" value="UER00399"/>
</dbReference>
<organism evidence="8 9">
    <name type="scientific">Natrialba swarupiae</name>
    <dbReference type="NCBI Taxonomy" id="2448032"/>
    <lineage>
        <taxon>Archaea</taxon>
        <taxon>Methanobacteriati</taxon>
        <taxon>Methanobacteriota</taxon>
        <taxon>Stenosarchaea group</taxon>
        <taxon>Halobacteria</taxon>
        <taxon>Halobacteriales</taxon>
        <taxon>Natrialbaceae</taxon>
        <taxon>Natrialba</taxon>
    </lineage>
</organism>
<name>A0A5D5ANP5_9EURY</name>
<keyword evidence="1 6" id="KW-0686">Riboflavin biosynthesis</keyword>
<dbReference type="SUPFAM" id="SSF55821">
    <property type="entry name" value="YrdC/RibB"/>
    <property type="match status" value="1"/>
</dbReference>
<dbReference type="Proteomes" id="UP000324104">
    <property type="component" value="Unassembled WGS sequence"/>
</dbReference>
<evidence type="ECO:0000256" key="3">
    <source>
        <dbReference type="ARBA" id="ARBA00022842"/>
    </source>
</evidence>
<gene>
    <name evidence="8" type="primary">ribB</name>
    <name evidence="8" type="ORF">FYC77_15370</name>
</gene>
<feature type="region of interest" description="Disordered" evidence="7">
    <location>
        <begin position="1"/>
        <end position="24"/>
    </location>
</feature>
<evidence type="ECO:0000256" key="2">
    <source>
        <dbReference type="ARBA" id="ARBA00022723"/>
    </source>
</evidence>
<dbReference type="EMBL" id="VTAW01000023">
    <property type="protein sequence ID" value="TYT61070.1"/>
    <property type="molecule type" value="Genomic_DNA"/>
</dbReference>
<comment type="function">
    <text evidence="6">Catalyzes the conversion of D-ribulose 5-phosphate to formate and 3,4-dihydroxy-2-butanone 4-phosphate.</text>
</comment>
<proteinExistence type="inferred from homology"/>
<comment type="subunit">
    <text evidence="6">Homodimer.</text>
</comment>
<comment type="caution">
    <text evidence="8">The sequence shown here is derived from an EMBL/GenBank/DDBJ whole genome shotgun (WGS) entry which is preliminary data.</text>
</comment>
<dbReference type="Pfam" id="PF00926">
    <property type="entry name" value="DHBP_synthase"/>
    <property type="match status" value="1"/>
</dbReference>
<dbReference type="GO" id="GO:0009231">
    <property type="term" value="P:riboflavin biosynthetic process"/>
    <property type="evidence" value="ECO:0007669"/>
    <property type="project" value="UniProtKB-UniPathway"/>
</dbReference>
<accession>A0A5D5ANP5</accession>
<evidence type="ECO:0000313" key="8">
    <source>
        <dbReference type="EMBL" id="TYT61070.1"/>
    </source>
</evidence>
<keyword evidence="2 6" id="KW-0479">Metal-binding</keyword>
<dbReference type="PANTHER" id="PTHR21327:SF46">
    <property type="entry name" value="3,4-DIHYDROXY-2-BUTANONE 4-PHOSPHATE SYNTHASE"/>
    <property type="match status" value="1"/>
</dbReference>